<accession>A0A2S5GHP7</accession>
<evidence type="ECO:0000313" key="2">
    <source>
        <dbReference type="Proteomes" id="UP000239990"/>
    </source>
</evidence>
<sequence length="125" mass="13362">MTRSAFDALAYTPVRGVRVLSSLGKSYQNVPFHPIGAAVPYQRRVAQAAASLPLEMYRLVDPGQALLRAALDSESSFSFRVTVPGIGHHYFTARASSRMLGIGGGTDIAVTSVALEIDSPIFEPP</sequence>
<organism evidence="1 2">
    <name type="scientific">Achromobacter spanius</name>
    <dbReference type="NCBI Taxonomy" id="217203"/>
    <lineage>
        <taxon>Bacteria</taxon>
        <taxon>Pseudomonadati</taxon>
        <taxon>Pseudomonadota</taxon>
        <taxon>Betaproteobacteria</taxon>
        <taxon>Burkholderiales</taxon>
        <taxon>Alcaligenaceae</taxon>
        <taxon>Achromobacter</taxon>
    </lineage>
</organism>
<gene>
    <name evidence="1" type="ORF">C4E15_29970</name>
</gene>
<dbReference type="Proteomes" id="UP000239990">
    <property type="component" value="Unassembled WGS sequence"/>
</dbReference>
<proteinExistence type="predicted"/>
<comment type="caution">
    <text evidence="1">The sequence shown here is derived from an EMBL/GenBank/DDBJ whole genome shotgun (WGS) entry which is preliminary data.</text>
</comment>
<reference evidence="1 2" key="1">
    <citation type="submission" date="2018-02" db="EMBL/GenBank/DDBJ databases">
        <title>Draft Genome of Achromobacter spanius stain 6.</title>
        <authorList>
            <person name="Gunasekera T.S."/>
            <person name="Radwan O."/>
            <person name="Ruiz O.N."/>
        </authorList>
    </citation>
    <scope>NUCLEOTIDE SEQUENCE [LARGE SCALE GENOMIC DNA]</scope>
    <source>
        <strain evidence="1 2">6</strain>
    </source>
</reference>
<dbReference type="EMBL" id="PREU01000025">
    <property type="protein sequence ID" value="PPA72567.1"/>
    <property type="molecule type" value="Genomic_DNA"/>
</dbReference>
<dbReference type="AlphaFoldDB" id="A0A2S5GHP7"/>
<evidence type="ECO:0000313" key="1">
    <source>
        <dbReference type="EMBL" id="PPA72567.1"/>
    </source>
</evidence>
<name>A0A2S5GHP7_9BURK</name>
<protein>
    <submittedName>
        <fullName evidence="1">Uncharacterized protein</fullName>
    </submittedName>
</protein>